<proteinExistence type="predicted"/>
<reference evidence="1" key="2">
    <citation type="journal article" date="2015" name="Fish Shellfish Immunol.">
        <title>Early steps in the European eel (Anguilla anguilla)-Vibrio vulnificus interaction in the gills: Role of the RtxA13 toxin.</title>
        <authorList>
            <person name="Callol A."/>
            <person name="Pajuelo D."/>
            <person name="Ebbesson L."/>
            <person name="Teles M."/>
            <person name="MacKenzie S."/>
            <person name="Amaro C."/>
        </authorList>
    </citation>
    <scope>NUCLEOTIDE SEQUENCE</scope>
</reference>
<organism evidence="1">
    <name type="scientific">Anguilla anguilla</name>
    <name type="common">European freshwater eel</name>
    <name type="synonym">Muraena anguilla</name>
    <dbReference type="NCBI Taxonomy" id="7936"/>
    <lineage>
        <taxon>Eukaryota</taxon>
        <taxon>Metazoa</taxon>
        <taxon>Chordata</taxon>
        <taxon>Craniata</taxon>
        <taxon>Vertebrata</taxon>
        <taxon>Euteleostomi</taxon>
        <taxon>Actinopterygii</taxon>
        <taxon>Neopterygii</taxon>
        <taxon>Teleostei</taxon>
        <taxon>Anguilliformes</taxon>
        <taxon>Anguillidae</taxon>
        <taxon>Anguilla</taxon>
    </lineage>
</organism>
<protein>
    <submittedName>
        <fullName evidence="1">Uncharacterized protein</fullName>
    </submittedName>
</protein>
<evidence type="ECO:0000313" key="1">
    <source>
        <dbReference type="EMBL" id="JAI03732.1"/>
    </source>
</evidence>
<dbReference type="EMBL" id="GBXM01004846">
    <property type="protein sequence ID" value="JAI03732.1"/>
    <property type="molecule type" value="Transcribed_RNA"/>
</dbReference>
<sequence length="72" mass="8663">MYIYTEMCQYQDILYQIEKQKQREKKKAKNYLQWDFTVKGSWSTTDTAGREVRGSQVRGHRLRLAVPFLTPF</sequence>
<reference evidence="1" key="1">
    <citation type="submission" date="2014-11" db="EMBL/GenBank/DDBJ databases">
        <authorList>
            <person name="Amaro Gonzalez C."/>
        </authorList>
    </citation>
    <scope>NUCLEOTIDE SEQUENCE</scope>
</reference>
<dbReference type="AlphaFoldDB" id="A0A0E9XMW5"/>
<name>A0A0E9XMW5_ANGAN</name>
<accession>A0A0E9XMW5</accession>